<keyword evidence="1" id="KW-0963">Cytoplasm</keyword>
<keyword evidence="4" id="KW-0694">RNA-binding</keyword>
<dbReference type="HAMAP" id="MF_00765">
    <property type="entry name" value="DarP"/>
    <property type="match status" value="1"/>
</dbReference>
<dbReference type="AlphaFoldDB" id="A0A3B0W3Z9"/>
<keyword evidence="2" id="KW-0690">Ribosome biogenesis</keyword>
<dbReference type="PANTHER" id="PTHR38101:SF1">
    <property type="entry name" value="UPF0307 PROTEIN YJGA"/>
    <property type="match status" value="1"/>
</dbReference>
<gene>
    <name evidence="6" type="ORF">MNBD_GAMMA06-1674</name>
</gene>
<sequence length="180" mass="21154">MMTSNTNDWDKSNNKKPLYDGPSKSQLKRDSQHMINVGEKILQLSREDIRSLGLPDELDDAISTALKIKSHSGLKRQRLYIGKLLRAIDSEAIENKLRKIQHRHDTNTAHFKRLEKWRDNLIDNDKNTLNDIISHYPNIDRQHINQLIRIACHEKLKNKPPAASRKLFKYLRELEDDRNQ</sequence>
<evidence type="ECO:0000256" key="1">
    <source>
        <dbReference type="ARBA" id="ARBA00022490"/>
    </source>
</evidence>
<dbReference type="GO" id="GO:0005829">
    <property type="term" value="C:cytosol"/>
    <property type="evidence" value="ECO:0007669"/>
    <property type="project" value="TreeGrafter"/>
</dbReference>
<keyword evidence="3" id="KW-0699">rRNA-binding</keyword>
<protein>
    <submittedName>
        <fullName evidence="6">UPF0307 protein YjgA</fullName>
    </submittedName>
</protein>
<dbReference type="GO" id="GO:0019843">
    <property type="term" value="F:rRNA binding"/>
    <property type="evidence" value="ECO:0007669"/>
    <property type="project" value="UniProtKB-KW"/>
</dbReference>
<dbReference type="EMBL" id="UOFD01000017">
    <property type="protein sequence ID" value="VAW50595.1"/>
    <property type="molecule type" value="Genomic_DNA"/>
</dbReference>
<dbReference type="GO" id="GO:0042254">
    <property type="term" value="P:ribosome biogenesis"/>
    <property type="evidence" value="ECO:0007669"/>
    <property type="project" value="UniProtKB-KW"/>
</dbReference>
<accession>A0A3B0W3Z9</accession>
<dbReference type="NCBIfam" id="NF003593">
    <property type="entry name" value="PRK05255.1-1"/>
    <property type="match status" value="1"/>
</dbReference>
<dbReference type="SUPFAM" id="SSF158710">
    <property type="entry name" value="PSPTO4464-like"/>
    <property type="match status" value="1"/>
</dbReference>
<evidence type="ECO:0000256" key="3">
    <source>
        <dbReference type="ARBA" id="ARBA00022730"/>
    </source>
</evidence>
<evidence type="ECO:0000256" key="2">
    <source>
        <dbReference type="ARBA" id="ARBA00022517"/>
    </source>
</evidence>
<evidence type="ECO:0000256" key="4">
    <source>
        <dbReference type="ARBA" id="ARBA00022884"/>
    </source>
</evidence>
<dbReference type="Gene3D" id="1.10.60.30">
    <property type="entry name" value="PSPTO4464-like domains"/>
    <property type="match status" value="2"/>
</dbReference>
<dbReference type="InterPro" id="IPR006839">
    <property type="entry name" value="DarP"/>
</dbReference>
<dbReference type="InterPro" id="IPR023153">
    <property type="entry name" value="DarP_sf"/>
</dbReference>
<dbReference type="PIRSF" id="PIRSF016183">
    <property type="entry name" value="UCP016183"/>
    <property type="match status" value="1"/>
</dbReference>
<name>A0A3B0W3Z9_9ZZZZ</name>
<dbReference type="Pfam" id="PF04751">
    <property type="entry name" value="DarP"/>
    <property type="match status" value="1"/>
</dbReference>
<evidence type="ECO:0000256" key="5">
    <source>
        <dbReference type="SAM" id="MobiDB-lite"/>
    </source>
</evidence>
<organism evidence="6">
    <name type="scientific">hydrothermal vent metagenome</name>
    <dbReference type="NCBI Taxonomy" id="652676"/>
    <lineage>
        <taxon>unclassified sequences</taxon>
        <taxon>metagenomes</taxon>
        <taxon>ecological metagenomes</taxon>
    </lineage>
</organism>
<feature type="region of interest" description="Disordered" evidence="5">
    <location>
        <begin position="1"/>
        <end position="31"/>
    </location>
</feature>
<reference evidence="6" key="1">
    <citation type="submission" date="2018-06" db="EMBL/GenBank/DDBJ databases">
        <authorList>
            <person name="Zhirakovskaya E."/>
        </authorList>
    </citation>
    <scope>NUCLEOTIDE SEQUENCE</scope>
</reference>
<dbReference type="PANTHER" id="PTHR38101">
    <property type="entry name" value="UPF0307 PROTEIN YJGA"/>
    <property type="match status" value="1"/>
</dbReference>
<dbReference type="CDD" id="cd16331">
    <property type="entry name" value="YjgA-like"/>
    <property type="match status" value="1"/>
</dbReference>
<proteinExistence type="inferred from homology"/>
<evidence type="ECO:0000313" key="6">
    <source>
        <dbReference type="EMBL" id="VAW50595.1"/>
    </source>
</evidence>